<reference evidence="2" key="1">
    <citation type="journal article" date="2012" name="Proc. Natl. Acad. Sci. U.S.A.">
        <title>Genome sequence of the button mushroom Agaricus bisporus reveals mechanisms governing adaptation to a humic-rich ecological niche.</title>
        <authorList>
            <person name="Morin E."/>
            <person name="Kohler A."/>
            <person name="Baker A.R."/>
            <person name="Foulongne-Oriol M."/>
            <person name="Lombard V."/>
            <person name="Nagy L.G."/>
            <person name="Ohm R.A."/>
            <person name="Patyshakuliyeva A."/>
            <person name="Brun A."/>
            <person name="Aerts A.L."/>
            <person name="Bailey A.M."/>
            <person name="Billette C."/>
            <person name="Coutinho P.M."/>
            <person name="Deakin G."/>
            <person name="Doddapaneni H."/>
            <person name="Floudas D."/>
            <person name="Grimwood J."/>
            <person name="Hilden K."/>
            <person name="Kuees U."/>
            <person name="LaButti K.M."/>
            <person name="Lapidus A."/>
            <person name="Lindquist E.A."/>
            <person name="Lucas S.M."/>
            <person name="Murat C."/>
            <person name="Riley R.W."/>
            <person name="Salamov A.A."/>
            <person name="Schmutz J."/>
            <person name="Subramanian V."/>
            <person name="Woesten H.A.B."/>
            <person name="Xu J."/>
            <person name="Eastwood D.C."/>
            <person name="Foster G.D."/>
            <person name="Sonnenberg A.S."/>
            <person name="Cullen D."/>
            <person name="de Vries R.P."/>
            <person name="Lundell T."/>
            <person name="Hibbett D.S."/>
            <person name="Henrissat B."/>
            <person name="Burton K.S."/>
            <person name="Kerrigan R.W."/>
            <person name="Challen M.P."/>
            <person name="Grigoriev I.V."/>
            <person name="Martin F."/>
        </authorList>
    </citation>
    <scope>NUCLEOTIDE SEQUENCE [LARGE SCALE GENOMIC DNA]</scope>
    <source>
        <strain evidence="2">JB137-S8 / ATCC MYA-4627 / FGSC 10392</strain>
    </source>
</reference>
<evidence type="ECO:0000313" key="2">
    <source>
        <dbReference type="Proteomes" id="UP000008493"/>
    </source>
</evidence>
<proteinExistence type="predicted"/>
<dbReference type="KEGG" id="abp:AGABI1DRAFT92840"/>
<dbReference type="CDD" id="cd23714">
    <property type="entry name" value="beta-trefoil_Ricin_MtaL"/>
    <property type="match status" value="1"/>
</dbReference>
<organism evidence="1 2">
    <name type="scientific">Agaricus bisporus var. burnettii (strain JB137-S8 / ATCC MYA-4627 / FGSC 10392)</name>
    <name type="common">White button mushroom</name>
    <dbReference type="NCBI Taxonomy" id="597362"/>
    <lineage>
        <taxon>Eukaryota</taxon>
        <taxon>Fungi</taxon>
        <taxon>Dikarya</taxon>
        <taxon>Basidiomycota</taxon>
        <taxon>Agaricomycotina</taxon>
        <taxon>Agaricomycetes</taxon>
        <taxon>Agaricomycetidae</taxon>
        <taxon>Agaricales</taxon>
        <taxon>Agaricineae</taxon>
        <taxon>Agaricaceae</taxon>
        <taxon>Agaricus</taxon>
    </lineage>
</organism>
<dbReference type="Gene3D" id="2.80.10.50">
    <property type="match status" value="1"/>
</dbReference>
<name>K5VTU2_AGABU</name>
<dbReference type="EMBL" id="JH971393">
    <property type="protein sequence ID" value="EKM77884.1"/>
    <property type="molecule type" value="Genomic_DNA"/>
</dbReference>
<dbReference type="Proteomes" id="UP000008493">
    <property type="component" value="Unassembled WGS sequence"/>
</dbReference>
<protein>
    <submittedName>
        <fullName evidence="1">Uncharacterized protein</fullName>
    </submittedName>
</protein>
<dbReference type="RefSeq" id="XP_007331280.1">
    <property type="nucleotide sequence ID" value="XM_007331218.1"/>
</dbReference>
<evidence type="ECO:0000313" key="1">
    <source>
        <dbReference type="EMBL" id="EKM77884.1"/>
    </source>
</evidence>
<dbReference type="InParanoid" id="K5VTU2"/>
<gene>
    <name evidence="1" type="ORF">AGABI1DRAFT_92840</name>
</gene>
<dbReference type="AlphaFoldDB" id="K5VTU2"/>
<accession>K5VTU2</accession>
<dbReference type="GeneID" id="18832476"/>
<dbReference type="OrthoDB" id="2972047at2759"/>
<sequence>MDEVKYADEMNDIVIHPTPVKIVNGMSDYTELWARSFPPQPLDKPPFDLGITFVKGDPYYVFERWQLRRFEDGMTIQNVGNGLWACAKDGEVVMTSDFDAGNCKWYYHGSKGSSFRTIRKANEDLVWTMKHPKRQFSIVLMPSDLSDIQKFCFDIPDGD</sequence>
<keyword evidence="2" id="KW-1185">Reference proteome</keyword>
<dbReference type="HOGENOM" id="CLU_1686035_0_0_1"/>